<name>A0A133Y817_9FIRM</name>
<evidence type="ECO:0000256" key="2">
    <source>
        <dbReference type="SAM" id="MobiDB-lite"/>
    </source>
</evidence>
<accession>A0A133Y817</accession>
<proteinExistence type="predicted"/>
<evidence type="ECO:0008006" key="6">
    <source>
        <dbReference type="Google" id="ProtNLM"/>
    </source>
</evidence>
<dbReference type="AlphaFoldDB" id="A0A133Y817"/>
<protein>
    <recommendedName>
        <fullName evidence="6">Cell division protein FtsL</fullName>
    </recommendedName>
</protein>
<reference evidence="5" key="1">
    <citation type="submission" date="2016-01" db="EMBL/GenBank/DDBJ databases">
        <authorList>
            <person name="Mitreva M."/>
            <person name="Pepin K.H."/>
            <person name="Mihindukulasuriya K.A."/>
            <person name="Fulton R."/>
            <person name="Fronick C."/>
            <person name="O'Laughlin M."/>
            <person name="Miner T."/>
            <person name="Herter B."/>
            <person name="Rosa B.A."/>
            <person name="Cordes M."/>
            <person name="Tomlinson C."/>
            <person name="Wollam A."/>
            <person name="Palsikar V.B."/>
            <person name="Mardis E.R."/>
            <person name="Wilson R.K."/>
        </authorList>
    </citation>
    <scope>NUCLEOTIDE SEQUENCE [LARGE SCALE GENOMIC DNA]</scope>
    <source>
        <strain evidence="5">KA00274</strain>
    </source>
</reference>
<organism evidence="4 5">
    <name type="scientific">Amygdalobacter nucleatus</name>
    <dbReference type="NCBI Taxonomy" id="3029274"/>
    <lineage>
        <taxon>Bacteria</taxon>
        <taxon>Bacillati</taxon>
        <taxon>Bacillota</taxon>
        <taxon>Clostridia</taxon>
        <taxon>Eubacteriales</taxon>
        <taxon>Oscillospiraceae</taxon>
        <taxon>Amygdalobacter</taxon>
    </lineage>
</organism>
<keyword evidence="3" id="KW-1133">Transmembrane helix</keyword>
<evidence type="ECO:0000256" key="1">
    <source>
        <dbReference type="SAM" id="Coils"/>
    </source>
</evidence>
<dbReference type="STRING" id="1497955.HMPREF1872_01305"/>
<keyword evidence="3" id="KW-0812">Transmembrane</keyword>
<evidence type="ECO:0000256" key="3">
    <source>
        <dbReference type="SAM" id="Phobius"/>
    </source>
</evidence>
<keyword evidence="1" id="KW-0175">Coiled coil</keyword>
<keyword evidence="5" id="KW-1185">Reference proteome</keyword>
<feature type="transmembrane region" description="Helical" evidence="3">
    <location>
        <begin position="43"/>
        <end position="63"/>
    </location>
</feature>
<feature type="coiled-coil region" evidence="1">
    <location>
        <begin position="75"/>
        <end position="102"/>
    </location>
</feature>
<dbReference type="EMBL" id="LSCV01000042">
    <property type="protein sequence ID" value="KXB39273.1"/>
    <property type="molecule type" value="Genomic_DNA"/>
</dbReference>
<keyword evidence="3" id="KW-0472">Membrane</keyword>
<evidence type="ECO:0000313" key="4">
    <source>
        <dbReference type="EMBL" id="KXB39273.1"/>
    </source>
</evidence>
<gene>
    <name evidence="4" type="ORF">HMPREF1872_01305</name>
</gene>
<feature type="region of interest" description="Disordered" evidence="2">
    <location>
        <begin position="235"/>
        <end position="275"/>
    </location>
</feature>
<feature type="compositionally biased region" description="Basic and acidic residues" evidence="2">
    <location>
        <begin position="260"/>
        <end position="275"/>
    </location>
</feature>
<sequence length="275" mass="30907">MEQGRADWQSKYTARIKAERETKLKRGMNELLNRRFKSKRRNVTRTALIVIAILVTAFSYVLLRETKLVRQRYDNAELTEKITDLKLKNESKKEQLAKLFDAKTLSAKAREIGLEKASQDQIISIPVPQINQLSINLQSANAINYEKSGEVVDFKLIYKNLADYFETLNSKQAKSKDTTDNSVQYGLEAANGILLRHALEIDQAYVDKVKENAKQSKQSEALLAKKIEATATKTELANSQINQTENVEIGSSSSAESSEVSDKEATRTEKTGTNG</sequence>
<feature type="compositionally biased region" description="Polar residues" evidence="2">
    <location>
        <begin position="235"/>
        <end position="250"/>
    </location>
</feature>
<evidence type="ECO:0000313" key="5">
    <source>
        <dbReference type="Proteomes" id="UP000070080"/>
    </source>
</evidence>
<dbReference type="Proteomes" id="UP000070080">
    <property type="component" value="Unassembled WGS sequence"/>
</dbReference>
<comment type="caution">
    <text evidence="4">The sequence shown here is derived from an EMBL/GenBank/DDBJ whole genome shotgun (WGS) entry which is preliminary data.</text>
</comment>
<dbReference type="RefSeq" id="WP_066714893.1">
    <property type="nucleotide sequence ID" value="NZ_JARFNM010000001.1"/>
</dbReference>